<evidence type="ECO:0000313" key="1">
    <source>
        <dbReference type="EMBL" id="MBW0126849.1"/>
    </source>
</evidence>
<sequence length="52" mass="5491">MAALAAAVGDPGALEVSLVSVLGAVVEVGQHWFFHGPIAARLMLDDLERRYA</sequence>
<gene>
    <name evidence="1" type="ORF">I4I82_04030</name>
</gene>
<protein>
    <submittedName>
        <fullName evidence="1">Uncharacterized protein</fullName>
    </submittedName>
</protein>
<name>A0ABS6U3P3_9PSEU</name>
<dbReference type="Proteomes" id="UP000694300">
    <property type="component" value="Unassembled WGS sequence"/>
</dbReference>
<accession>A0ABS6U3P3</accession>
<comment type="caution">
    <text evidence="1">The sequence shown here is derived from an EMBL/GenBank/DDBJ whole genome shotgun (WGS) entry which is preliminary data.</text>
</comment>
<proteinExistence type="predicted"/>
<evidence type="ECO:0000313" key="2">
    <source>
        <dbReference type="Proteomes" id="UP000694300"/>
    </source>
</evidence>
<keyword evidence="2" id="KW-1185">Reference proteome</keyword>
<dbReference type="EMBL" id="JADQDF010000001">
    <property type="protein sequence ID" value="MBW0126849.1"/>
    <property type="molecule type" value="Genomic_DNA"/>
</dbReference>
<organism evidence="1 2">
    <name type="scientific">Pseudonocardia oceani</name>
    <dbReference type="NCBI Taxonomy" id="2792013"/>
    <lineage>
        <taxon>Bacteria</taxon>
        <taxon>Bacillati</taxon>
        <taxon>Actinomycetota</taxon>
        <taxon>Actinomycetes</taxon>
        <taxon>Pseudonocardiales</taxon>
        <taxon>Pseudonocardiaceae</taxon>
        <taxon>Pseudonocardia</taxon>
    </lineage>
</organism>
<dbReference type="RefSeq" id="WP_218595231.1">
    <property type="nucleotide sequence ID" value="NZ_JADQDE010000528.1"/>
</dbReference>
<reference evidence="1 2" key="1">
    <citation type="submission" date="2020-11" db="EMBL/GenBank/DDBJ databases">
        <title>Pseudonocardia abyssalis sp. nov. and Pseudonocardia oceani sp. nov., description and phylogenomic analysis of two novel actinomycetes isolated from the deep Southern Ocean.</title>
        <authorList>
            <person name="Parra J."/>
        </authorList>
    </citation>
    <scope>NUCLEOTIDE SEQUENCE [LARGE SCALE GENOMIC DNA]</scope>
    <source>
        <strain evidence="2">KRD185</strain>
    </source>
</reference>